<accession>A0A1H0Z6T6</accession>
<dbReference type="OrthoDB" id="4414717at2"/>
<gene>
    <name evidence="1" type="ORF">SAMN04489718_0862</name>
</gene>
<keyword evidence="2" id="KW-1185">Reference proteome</keyword>
<proteinExistence type="predicted"/>
<evidence type="ECO:0000313" key="2">
    <source>
        <dbReference type="Proteomes" id="UP000199301"/>
    </source>
</evidence>
<dbReference type="AlphaFoldDB" id="A0A1H0Z6T6"/>
<evidence type="ECO:0000313" key="1">
    <source>
        <dbReference type="EMBL" id="SDQ22806.1"/>
    </source>
</evidence>
<organism evidence="1 2">
    <name type="scientific">Actinopolyspora saharensis</name>
    <dbReference type="NCBI Taxonomy" id="995062"/>
    <lineage>
        <taxon>Bacteria</taxon>
        <taxon>Bacillati</taxon>
        <taxon>Actinomycetota</taxon>
        <taxon>Actinomycetes</taxon>
        <taxon>Actinopolysporales</taxon>
        <taxon>Actinopolysporaceae</taxon>
        <taxon>Actinopolyspora</taxon>
    </lineage>
</organism>
<sequence length="206" mass="22973">MTDALTLAQFREAVDRTAAAGAARVTLHLDFSQHRAKFDAAVPQRRGILPSLARAIIRRLPGGLDAEGFLDLAGRRAMFDEGRLALLQLEDRVWTGRPGRALDSLDSEAPPQFVTPLWLFDTLTEVTSLEDHGLDDDPTRPWRHITALATAQGNDETVEVWLDDTHIRRLRLARDTTSMTLDEFGVEVDELDWTRLPSYQANAGTS</sequence>
<name>A0A1H0Z6T6_9ACTN</name>
<dbReference type="RefSeq" id="WP_092521204.1">
    <property type="nucleotide sequence ID" value="NZ_FNKO01000001.1"/>
</dbReference>
<dbReference type="Proteomes" id="UP000199301">
    <property type="component" value="Unassembled WGS sequence"/>
</dbReference>
<dbReference type="EMBL" id="FNKO01000001">
    <property type="protein sequence ID" value="SDQ22806.1"/>
    <property type="molecule type" value="Genomic_DNA"/>
</dbReference>
<reference evidence="2" key="1">
    <citation type="submission" date="2016-10" db="EMBL/GenBank/DDBJ databases">
        <authorList>
            <person name="Varghese N."/>
            <person name="Submissions S."/>
        </authorList>
    </citation>
    <scope>NUCLEOTIDE SEQUENCE [LARGE SCALE GENOMIC DNA]</scope>
    <source>
        <strain evidence="2">DSM 45459</strain>
    </source>
</reference>
<protein>
    <submittedName>
        <fullName evidence="1">Uncharacterized protein</fullName>
    </submittedName>
</protein>